<keyword evidence="6 9" id="KW-0238">DNA-binding</keyword>
<dbReference type="SMART" id="SM00448">
    <property type="entry name" value="REC"/>
    <property type="match status" value="1"/>
</dbReference>
<comment type="caution">
    <text evidence="8">Lacks conserved residue(s) required for the propagation of feature annotation.</text>
</comment>
<keyword evidence="2" id="KW-0963">Cytoplasm</keyword>
<dbReference type="InterPro" id="IPR011006">
    <property type="entry name" value="CheY-like_superfamily"/>
</dbReference>
<keyword evidence="3" id="KW-0597">Phosphoprotein</keyword>
<dbReference type="Gene3D" id="1.10.10.10">
    <property type="entry name" value="Winged helix-like DNA-binding domain superfamily/Winged helix DNA-binding domain"/>
    <property type="match status" value="1"/>
</dbReference>
<dbReference type="CDD" id="cd00383">
    <property type="entry name" value="trans_reg_C"/>
    <property type="match status" value="1"/>
</dbReference>
<dbReference type="Pfam" id="PF00486">
    <property type="entry name" value="Trans_reg_C"/>
    <property type="match status" value="1"/>
</dbReference>
<evidence type="ECO:0000256" key="4">
    <source>
        <dbReference type="ARBA" id="ARBA00023012"/>
    </source>
</evidence>
<evidence type="ECO:0000313" key="12">
    <source>
        <dbReference type="EMBL" id="WOD13836.1"/>
    </source>
</evidence>
<dbReference type="PROSITE" id="PS51755">
    <property type="entry name" value="OMPR_PHOB"/>
    <property type="match status" value="1"/>
</dbReference>
<evidence type="ECO:0000256" key="8">
    <source>
        <dbReference type="PROSITE-ProRule" id="PRU00169"/>
    </source>
</evidence>
<dbReference type="Pfam" id="PF00072">
    <property type="entry name" value="Response_reg"/>
    <property type="match status" value="1"/>
</dbReference>
<comment type="subcellular location">
    <subcellularLocation>
        <location evidence="1">Cytoplasm</location>
    </subcellularLocation>
</comment>
<evidence type="ECO:0000256" key="7">
    <source>
        <dbReference type="ARBA" id="ARBA00023163"/>
    </source>
</evidence>
<evidence type="ECO:0000259" key="11">
    <source>
        <dbReference type="PROSITE" id="PS51755"/>
    </source>
</evidence>
<dbReference type="Gene3D" id="3.40.50.2300">
    <property type="match status" value="1"/>
</dbReference>
<gene>
    <name evidence="12" type="ORF">RW095_07825</name>
</gene>
<evidence type="ECO:0000256" key="1">
    <source>
        <dbReference type="ARBA" id="ARBA00004496"/>
    </source>
</evidence>
<evidence type="ECO:0000256" key="6">
    <source>
        <dbReference type="ARBA" id="ARBA00023125"/>
    </source>
</evidence>
<dbReference type="EMBL" id="CP136511">
    <property type="protein sequence ID" value="WOD13836.1"/>
    <property type="molecule type" value="Genomic_DNA"/>
</dbReference>
<dbReference type="InterPro" id="IPR001789">
    <property type="entry name" value="Sig_transdc_resp-reg_receiver"/>
</dbReference>
<evidence type="ECO:0000259" key="10">
    <source>
        <dbReference type="PROSITE" id="PS50110"/>
    </source>
</evidence>
<evidence type="ECO:0000256" key="5">
    <source>
        <dbReference type="ARBA" id="ARBA00023015"/>
    </source>
</evidence>
<feature type="domain" description="OmpR/PhoB-type" evidence="11">
    <location>
        <begin position="124"/>
        <end position="218"/>
    </location>
</feature>
<sequence>MRILLAESVQRDARRLSSILRAQGYAVDRVKDDREAQLALTTARYALVILNMMLPRGSSLDLLVWLRRINGVVPVFILAESDSPADCVRALAAGADDHLNKPFDARELVARCRALVRRSQGRSTNQIRHRELLIDTASRAVTRAGMPVTISGREWAILLQLIAYRGVPQSSSTLEDCIYGWKEEVESNAIQVHISNLRRKLGADKIETVRRVGYVIREE</sequence>
<keyword evidence="13" id="KW-1185">Reference proteome</keyword>
<dbReference type="InterPro" id="IPR001867">
    <property type="entry name" value="OmpR/PhoB-type_DNA-bd"/>
</dbReference>
<keyword evidence="4" id="KW-0902">Two-component regulatory system</keyword>
<dbReference type="RefSeq" id="WP_317015516.1">
    <property type="nucleotide sequence ID" value="NZ_CP136511.1"/>
</dbReference>
<name>A0ABZ0EBD1_9BURK</name>
<protein>
    <submittedName>
        <fullName evidence="12">Response regulator transcription factor</fullName>
    </submittedName>
</protein>
<evidence type="ECO:0000256" key="2">
    <source>
        <dbReference type="ARBA" id="ARBA00022490"/>
    </source>
</evidence>
<keyword evidence="7" id="KW-0804">Transcription</keyword>
<dbReference type="InterPro" id="IPR039420">
    <property type="entry name" value="WalR-like"/>
</dbReference>
<dbReference type="Proteomes" id="UP001302652">
    <property type="component" value="Chromosome 3"/>
</dbReference>
<dbReference type="PANTHER" id="PTHR48111">
    <property type="entry name" value="REGULATOR OF RPOS"/>
    <property type="match status" value="1"/>
</dbReference>
<feature type="domain" description="Response regulatory" evidence="10">
    <location>
        <begin position="2"/>
        <end position="116"/>
    </location>
</feature>
<evidence type="ECO:0000313" key="13">
    <source>
        <dbReference type="Proteomes" id="UP001302652"/>
    </source>
</evidence>
<dbReference type="PROSITE" id="PS50110">
    <property type="entry name" value="RESPONSE_REGULATORY"/>
    <property type="match status" value="1"/>
</dbReference>
<feature type="DNA-binding region" description="OmpR/PhoB-type" evidence="9">
    <location>
        <begin position="124"/>
        <end position="218"/>
    </location>
</feature>
<keyword evidence="5" id="KW-0805">Transcription regulation</keyword>
<organism evidence="12 13">
    <name type="scientific">Paraburkholderia kirstenboschensis</name>
    <dbReference type="NCBI Taxonomy" id="1245436"/>
    <lineage>
        <taxon>Bacteria</taxon>
        <taxon>Pseudomonadati</taxon>
        <taxon>Pseudomonadota</taxon>
        <taxon>Betaproteobacteria</taxon>
        <taxon>Burkholderiales</taxon>
        <taxon>Burkholderiaceae</taxon>
        <taxon>Paraburkholderia</taxon>
    </lineage>
</organism>
<evidence type="ECO:0000256" key="9">
    <source>
        <dbReference type="PROSITE-ProRule" id="PRU01091"/>
    </source>
</evidence>
<dbReference type="SMART" id="SM00862">
    <property type="entry name" value="Trans_reg_C"/>
    <property type="match status" value="1"/>
</dbReference>
<dbReference type="SUPFAM" id="SSF52172">
    <property type="entry name" value="CheY-like"/>
    <property type="match status" value="1"/>
</dbReference>
<proteinExistence type="predicted"/>
<dbReference type="InterPro" id="IPR036388">
    <property type="entry name" value="WH-like_DNA-bd_sf"/>
</dbReference>
<accession>A0ABZ0EBD1</accession>
<evidence type="ECO:0000256" key="3">
    <source>
        <dbReference type="ARBA" id="ARBA00022553"/>
    </source>
</evidence>
<reference evidence="12 13" key="1">
    <citation type="submission" date="2023-10" db="EMBL/GenBank/DDBJ databases">
        <title>Surface-active antibiotics is a multifunctional adaptation for post-fire microbes.</title>
        <authorList>
            <person name="Liu M.D."/>
            <person name="Du Y."/>
            <person name="Koupaei S.K."/>
            <person name="Kim N.R."/>
            <person name="Zhang W."/>
            <person name="Traxler M.F."/>
        </authorList>
    </citation>
    <scope>NUCLEOTIDE SEQUENCE [LARGE SCALE GENOMIC DNA]</scope>
    <source>
        <strain evidence="12 13">F3</strain>
    </source>
</reference>
<dbReference type="PANTHER" id="PTHR48111:SF35">
    <property type="entry name" value="TRANSCRIPTIONAL REGULATORY PROTEIN QSEB"/>
    <property type="match status" value="1"/>
</dbReference>